<sequence>MGNKNSALSMSYSGISFSSFSNGRREFEAVEFEKWARAPRPDGLGIRGSKTGKSLAKKVTKLCCGMTNQEILFVSGRYLLSQK</sequence>
<proteinExistence type="predicted"/>
<dbReference type="EMBL" id="GU071086">
    <property type="protein sequence ID" value="ADB03801.1"/>
    <property type="molecule type" value="Genomic_DNA"/>
</dbReference>
<dbReference type="RefSeq" id="YP_003406763.1">
    <property type="nucleotide sequence ID" value="NC_013756.1"/>
</dbReference>
<name>D2XA24_GBMV</name>
<keyword evidence="2" id="KW-1185">Reference proteome</keyword>
<accession>D2XA24</accession>
<organism evidence="1 2">
    <name type="scientific">Marseillevirus marseillevirus</name>
    <name type="common">GBM</name>
    <dbReference type="NCBI Taxonomy" id="694581"/>
    <lineage>
        <taxon>Viruses</taxon>
        <taxon>Varidnaviria</taxon>
        <taxon>Bamfordvirae</taxon>
        <taxon>Nucleocytoviricota</taxon>
        <taxon>Megaviricetes</taxon>
        <taxon>Pimascovirales</taxon>
        <taxon>Pimascovirales incertae sedis</taxon>
        <taxon>Marseilleviridae</taxon>
        <taxon>Marseillevirus</taxon>
        <taxon>Marseillevirus massiliense</taxon>
    </lineage>
</organism>
<dbReference type="KEGG" id="vg:8746246"/>
<dbReference type="OrthoDB" id="37171at10239"/>
<protein>
    <submittedName>
        <fullName evidence="1">Uncharacterized protein</fullName>
    </submittedName>
</protein>
<evidence type="ECO:0000313" key="2">
    <source>
        <dbReference type="Proteomes" id="UP000029780"/>
    </source>
</evidence>
<reference evidence="1 2" key="1">
    <citation type="journal article" date="2009" name="Proc. Natl. Acad. Sci. U.S.A.">
        <title>Giant Marseillevirus highlights the role of amoebae as a melting pot in emergence of chimeric microorganisms.</title>
        <authorList>
            <person name="Boyer M."/>
            <person name="Yutin N."/>
            <person name="Pagnier I."/>
            <person name="Barrassi L."/>
            <person name="Fournous G."/>
            <person name="Espinosa L."/>
            <person name="Robert C."/>
            <person name="Azza S."/>
            <person name="Sun S."/>
            <person name="Rossmann M.G."/>
            <person name="Suzan-Monti M."/>
            <person name="La Scola B."/>
            <person name="Koonin E.V."/>
            <person name="Raoult D."/>
        </authorList>
    </citation>
    <scope>NUCLEOTIDE SEQUENCE [LARGE SCALE GENOMIC DNA]</scope>
    <source>
        <strain evidence="1 2">T19</strain>
    </source>
</reference>
<gene>
    <name evidence="1" type="ORF">MAR_ORF008</name>
</gene>
<dbReference type="GeneID" id="8746246"/>
<dbReference type="Proteomes" id="UP000029780">
    <property type="component" value="Segment"/>
</dbReference>
<evidence type="ECO:0000313" key="1">
    <source>
        <dbReference type="EMBL" id="ADB03801.1"/>
    </source>
</evidence>
<organismHost>
    <name type="scientific">Acanthamoeba</name>
    <dbReference type="NCBI Taxonomy" id="5754"/>
</organismHost>